<comment type="subcellular location">
    <subcellularLocation>
        <location evidence="1">Cell membrane</location>
        <topology evidence="1">Multi-pass membrane protein</topology>
    </subcellularLocation>
</comment>
<sequence length="323" mass="35509">MANRNTASSRRGRQAVRPGQIPKPGWKDILKRTKAEMARDHVSIVAAGIAFYGLLAIVPAIVATISLWAIIFDPQQITQQISSISHLLPEEAANIIRQQAERASQDAGTGMSLAAAGGVLLAIYSASRGVNGFMEGLNIVYDEEENRGVLKRTVLKLLLTIGAIFMTLVTLGVITVIPTITDLIGLSAFASFLVNLARWPLLMVVTMLAIAILYHYGPDRNKPRWQWASIGSLVAVLLWLLVSIAFSIYVRNFGSYDEVYGSLGAVIILLMWFWLSAYIVLMGAELNSEMEHQTKQDTTVGENERMGERDAYVADTLGERKDE</sequence>
<evidence type="ECO:0000313" key="8">
    <source>
        <dbReference type="EMBL" id="NIC06836.1"/>
    </source>
</evidence>
<dbReference type="RefSeq" id="WP_167116838.1">
    <property type="nucleotide sequence ID" value="NZ_JAAQTO010000043.1"/>
</dbReference>
<feature type="transmembrane region" description="Helical" evidence="7">
    <location>
        <begin position="157"/>
        <end position="177"/>
    </location>
</feature>
<dbReference type="NCBIfam" id="TIGR00765">
    <property type="entry name" value="yihY_not_rbn"/>
    <property type="match status" value="1"/>
</dbReference>
<organism evidence="8 9">
    <name type="scientific">Billgrantia bachuensis</name>
    <dbReference type="NCBI Taxonomy" id="2717286"/>
    <lineage>
        <taxon>Bacteria</taxon>
        <taxon>Pseudomonadati</taxon>
        <taxon>Pseudomonadota</taxon>
        <taxon>Gammaproteobacteria</taxon>
        <taxon>Oceanospirillales</taxon>
        <taxon>Halomonadaceae</taxon>
        <taxon>Billgrantia</taxon>
    </lineage>
</organism>
<dbReference type="Proteomes" id="UP001318321">
    <property type="component" value="Unassembled WGS sequence"/>
</dbReference>
<keyword evidence="2" id="KW-1003">Cell membrane</keyword>
<dbReference type="PANTHER" id="PTHR30213">
    <property type="entry name" value="INNER MEMBRANE PROTEIN YHJD"/>
    <property type="match status" value="1"/>
</dbReference>
<keyword evidence="5 7" id="KW-0472">Membrane</keyword>
<evidence type="ECO:0000256" key="1">
    <source>
        <dbReference type="ARBA" id="ARBA00004651"/>
    </source>
</evidence>
<protein>
    <submittedName>
        <fullName evidence="8">YihY/virulence factor BrkB family protein</fullName>
    </submittedName>
</protein>
<feature type="transmembrane region" description="Helical" evidence="7">
    <location>
        <begin position="262"/>
        <end position="281"/>
    </location>
</feature>
<dbReference type="Pfam" id="PF03631">
    <property type="entry name" value="Virul_fac_BrkB"/>
    <property type="match status" value="1"/>
</dbReference>
<evidence type="ECO:0000256" key="3">
    <source>
        <dbReference type="ARBA" id="ARBA00022692"/>
    </source>
</evidence>
<evidence type="ECO:0000256" key="2">
    <source>
        <dbReference type="ARBA" id="ARBA00022475"/>
    </source>
</evidence>
<keyword evidence="4 7" id="KW-1133">Transmembrane helix</keyword>
<evidence type="ECO:0000256" key="5">
    <source>
        <dbReference type="ARBA" id="ARBA00023136"/>
    </source>
</evidence>
<keyword evidence="9" id="KW-1185">Reference proteome</keyword>
<comment type="caution">
    <text evidence="8">The sequence shown here is derived from an EMBL/GenBank/DDBJ whole genome shotgun (WGS) entry which is preliminary data.</text>
</comment>
<evidence type="ECO:0000256" key="4">
    <source>
        <dbReference type="ARBA" id="ARBA00022989"/>
    </source>
</evidence>
<gene>
    <name evidence="8" type="ORF">HBJ55_15515</name>
</gene>
<evidence type="ECO:0000256" key="6">
    <source>
        <dbReference type="SAM" id="MobiDB-lite"/>
    </source>
</evidence>
<evidence type="ECO:0000256" key="7">
    <source>
        <dbReference type="SAM" id="Phobius"/>
    </source>
</evidence>
<keyword evidence="3 7" id="KW-0812">Transmembrane</keyword>
<evidence type="ECO:0000313" key="9">
    <source>
        <dbReference type="Proteomes" id="UP001318321"/>
    </source>
</evidence>
<dbReference type="PANTHER" id="PTHR30213:SF0">
    <property type="entry name" value="UPF0761 MEMBRANE PROTEIN YIHY"/>
    <property type="match status" value="1"/>
</dbReference>
<reference evidence="8 9" key="1">
    <citation type="submission" date="2020-03" db="EMBL/GenBank/DDBJ databases">
        <title>Identification of Halomonas strains.</title>
        <authorList>
            <person name="Xiao Z."/>
            <person name="Dong F."/>
            <person name="Wang Z."/>
            <person name="Zhao J.-Y."/>
        </authorList>
    </citation>
    <scope>NUCLEOTIDE SEQUENCE [LARGE SCALE GENOMIC DNA]</scope>
    <source>
        <strain evidence="8 9">DX6</strain>
    </source>
</reference>
<feature type="region of interest" description="Disordered" evidence="6">
    <location>
        <begin position="1"/>
        <end position="23"/>
    </location>
</feature>
<feature type="region of interest" description="Disordered" evidence="6">
    <location>
        <begin position="293"/>
        <end position="323"/>
    </location>
</feature>
<feature type="transmembrane region" description="Helical" evidence="7">
    <location>
        <begin position="107"/>
        <end position="126"/>
    </location>
</feature>
<proteinExistence type="predicted"/>
<accession>A0ABX0PUH9</accession>
<dbReference type="PIRSF" id="PIRSF035875">
    <property type="entry name" value="RNase_BN"/>
    <property type="match status" value="1"/>
</dbReference>
<dbReference type="InterPro" id="IPR017039">
    <property type="entry name" value="Virul_fac_BrkB"/>
</dbReference>
<feature type="compositionally biased region" description="Basic and acidic residues" evidence="6">
    <location>
        <begin position="302"/>
        <end position="323"/>
    </location>
</feature>
<feature type="transmembrane region" description="Helical" evidence="7">
    <location>
        <begin position="42"/>
        <end position="71"/>
    </location>
</feature>
<feature type="transmembrane region" description="Helical" evidence="7">
    <location>
        <begin position="197"/>
        <end position="216"/>
    </location>
</feature>
<name>A0ABX0PUH9_9GAMM</name>
<feature type="transmembrane region" description="Helical" evidence="7">
    <location>
        <begin position="228"/>
        <end position="250"/>
    </location>
</feature>
<dbReference type="EMBL" id="JAAQTO010000043">
    <property type="protein sequence ID" value="NIC06836.1"/>
    <property type="molecule type" value="Genomic_DNA"/>
</dbReference>